<dbReference type="AlphaFoldDB" id="A0A376BY49"/>
<name>A0A376BY49_9FLAO</name>
<gene>
    <name evidence="2" type="ORF">NCTC11661_00050</name>
</gene>
<organism evidence="2 3">
    <name type="scientific">Bergeyella zoohelcum</name>
    <dbReference type="NCBI Taxonomy" id="1015"/>
    <lineage>
        <taxon>Bacteria</taxon>
        <taxon>Pseudomonadati</taxon>
        <taxon>Bacteroidota</taxon>
        <taxon>Flavobacteriia</taxon>
        <taxon>Flavobacteriales</taxon>
        <taxon>Weeksellaceae</taxon>
        <taxon>Bergeyella</taxon>
    </lineage>
</organism>
<dbReference type="Proteomes" id="UP000255515">
    <property type="component" value="Unassembled WGS sequence"/>
</dbReference>
<evidence type="ECO:0008006" key="4">
    <source>
        <dbReference type="Google" id="ProtNLM"/>
    </source>
</evidence>
<protein>
    <recommendedName>
        <fullName evidence="4">Outer membrane protein beta-barrel domain-containing protein</fullName>
    </recommendedName>
</protein>
<feature type="signal peptide" evidence="1">
    <location>
        <begin position="1"/>
        <end position="18"/>
    </location>
</feature>
<dbReference type="RefSeq" id="WP_002664352.1">
    <property type="nucleotide sequence ID" value="NZ_JAXFPJ010000023.1"/>
</dbReference>
<dbReference type="Gene3D" id="2.40.160.20">
    <property type="match status" value="1"/>
</dbReference>
<evidence type="ECO:0000313" key="2">
    <source>
        <dbReference type="EMBL" id="SSZ46411.1"/>
    </source>
</evidence>
<reference evidence="2 3" key="1">
    <citation type="submission" date="2018-06" db="EMBL/GenBank/DDBJ databases">
        <authorList>
            <consortium name="Pathogen Informatics"/>
            <person name="Doyle S."/>
        </authorList>
    </citation>
    <scope>NUCLEOTIDE SEQUENCE [LARGE SCALE GENOMIC DNA]</scope>
    <source>
        <strain evidence="2 3">NCTC11661</strain>
    </source>
</reference>
<evidence type="ECO:0000256" key="1">
    <source>
        <dbReference type="SAM" id="SignalP"/>
    </source>
</evidence>
<keyword evidence="1" id="KW-0732">Signal</keyword>
<evidence type="ECO:0000313" key="3">
    <source>
        <dbReference type="Proteomes" id="UP000255515"/>
    </source>
</evidence>
<dbReference type="EMBL" id="UFTJ01000001">
    <property type="protein sequence ID" value="SSZ46411.1"/>
    <property type="molecule type" value="Genomic_DNA"/>
</dbReference>
<accession>A0A376BY49</accession>
<sequence length="187" mass="19505">MKKILLASALGLFGMANAQLKQGNWMVGSDVMGMKFTNGLDVRINPKAAYFVADRWAIGAGVGLSVQKPNGTSTTQTNWSIAPFTRYYFTSTEIDSMLKNGAFFAEGSAGFGGRNSSSGTTTNGVELGIGAGYAYFITNNVSLEGMLKLGTTVGGGNTTGNADVSLGVGFNIYLPTKAVKNAARDAQ</sequence>
<feature type="chain" id="PRO_5017085454" description="Outer membrane protein beta-barrel domain-containing protein" evidence="1">
    <location>
        <begin position="19"/>
        <end position="187"/>
    </location>
</feature>
<proteinExistence type="predicted"/>